<keyword evidence="2" id="KW-0813">Transport</keyword>
<feature type="domain" description="CusB-like beta-barrel" evidence="6">
    <location>
        <begin position="314"/>
        <end position="379"/>
    </location>
</feature>
<dbReference type="GO" id="GO:0022857">
    <property type="term" value="F:transmembrane transporter activity"/>
    <property type="evidence" value="ECO:0007669"/>
    <property type="project" value="InterPro"/>
</dbReference>
<organism evidence="8 9">
    <name type="scientific">Methylobacterium oryzae CBMB20</name>
    <dbReference type="NCBI Taxonomy" id="693986"/>
    <lineage>
        <taxon>Bacteria</taxon>
        <taxon>Pseudomonadati</taxon>
        <taxon>Pseudomonadota</taxon>
        <taxon>Alphaproteobacteria</taxon>
        <taxon>Hyphomicrobiales</taxon>
        <taxon>Methylobacteriaceae</taxon>
        <taxon>Methylobacterium</taxon>
    </lineage>
</organism>
<dbReference type="KEGG" id="mor:MOC_1463"/>
<dbReference type="AlphaFoldDB" id="A0A089NTN2"/>
<dbReference type="GO" id="GO:0015679">
    <property type="term" value="P:plasma membrane copper ion transport"/>
    <property type="evidence" value="ECO:0007669"/>
    <property type="project" value="TreeGrafter"/>
</dbReference>
<dbReference type="Pfam" id="PF25917">
    <property type="entry name" value="BSH_RND"/>
    <property type="match status" value="1"/>
</dbReference>
<evidence type="ECO:0000259" key="6">
    <source>
        <dbReference type="Pfam" id="PF25954"/>
    </source>
</evidence>
<sequence length="459" mass="47623">MDRMALTMDASDAAREAETDAQAPHPDVGPTAAAAPEVRPGKARRGGARLVWLVLILAALLGAGWISRDALRDRLGLGPAQTGDDASATASSAAKTEDAPAQSDFVTLDADGQKRSGLAFGTAETRRIVLPVRAPGTVAFDERRVTHLKPRTQGRVLSLAVQPGDRVAAGQTLATLDAAGILDARNGLQAAQATLGEAQASERAAEIQLKRGQEQLKFGGVAQAEVERRQVDLAKARAAVQSAQANADMYRAQYQRLAPAEGAAPGTSAVVTPIAGVVTQVGVTLGEVVDTARDAFTVADPARVVVLANLYGPDITRVKAGDAATVDSPIPGQPPFEGRVRSVNAALDPATNTAPARLELDNPEDLLRANMFVSVTVAADLGRSGVTVPAAAIQQTEAGPIAFVRVAPDRFERRVLTLGIQRADWVEVTRGVAAGESVATAGSFGLKAILMRSLLGSTD</sequence>
<dbReference type="Gene3D" id="2.40.30.170">
    <property type="match status" value="1"/>
</dbReference>
<dbReference type="Pfam" id="PF25954">
    <property type="entry name" value="Beta-barrel_RND_2"/>
    <property type="match status" value="1"/>
</dbReference>
<keyword evidence="4" id="KW-0472">Membrane</keyword>
<keyword evidence="9" id="KW-1185">Reference proteome</keyword>
<dbReference type="GO" id="GO:0030313">
    <property type="term" value="C:cell envelope"/>
    <property type="evidence" value="ECO:0007669"/>
    <property type="project" value="TreeGrafter"/>
</dbReference>
<comment type="similarity">
    <text evidence="1">Belongs to the membrane fusion protein (MFP) (TC 8.A.1) family.</text>
</comment>
<dbReference type="HOGENOM" id="CLU_018816_13_3_5"/>
<keyword evidence="4" id="KW-0812">Transmembrane</keyword>
<dbReference type="STRING" id="693986.MOC_1463"/>
<dbReference type="EMBL" id="CP003811">
    <property type="protein sequence ID" value="AIQ89218.1"/>
    <property type="molecule type" value="Genomic_DNA"/>
</dbReference>
<evidence type="ECO:0000256" key="1">
    <source>
        <dbReference type="ARBA" id="ARBA00009477"/>
    </source>
</evidence>
<proteinExistence type="inferred from homology"/>
<dbReference type="PANTHER" id="PTHR30097">
    <property type="entry name" value="CATION EFFLUX SYSTEM PROTEIN CUSB"/>
    <property type="match status" value="1"/>
</dbReference>
<feature type="domain" description="CzcB-like C-terminal circularly permuted SH3-like" evidence="7">
    <location>
        <begin position="386"/>
        <end position="447"/>
    </location>
</feature>
<feature type="region of interest" description="Disordered" evidence="3">
    <location>
        <begin position="1"/>
        <end position="41"/>
    </location>
</feature>
<protein>
    <submittedName>
        <fullName evidence="8">RND family efflux transporter MFP subunit</fullName>
    </submittedName>
</protein>
<dbReference type="GO" id="GO:0060003">
    <property type="term" value="P:copper ion export"/>
    <property type="evidence" value="ECO:0007669"/>
    <property type="project" value="TreeGrafter"/>
</dbReference>
<dbReference type="GO" id="GO:0016020">
    <property type="term" value="C:membrane"/>
    <property type="evidence" value="ECO:0007669"/>
    <property type="project" value="InterPro"/>
</dbReference>
<feature type="domain" description="Multidrug resistance protein MdtA-like barrel-sandwich hybrid" evidence="5">
    <location>
        <begin position="146"/>
        <end position="298"/>
    </location>
</feature>
<evidence type="ECO:0000259" key="5">
    <source>
        <dbReference type="Pfam" id="PF25917"/>
    </source>
</evidence>
<dbReference type="InterPro" id="IPR051909">
    <property type="entry name" value="MFP_Cation_Efflux"/>
</dbReference>
<evidence type="ECO:0000313" key="9">
    <source>
        <dbReference type="Proteomes" id="UP000029492"/>
    </source>
</evidence>
<dbReference type="InterPro" id="IPR058625">
    <property type="entry name" value="MdtA-like_BSH"/>
</dbReference>
<evidence type="ECO:0000259" key="7">
    <source>
        <dbReference type="Pfam" id="PF25975"/>
    </source>
</evidence>
<name>A0A089NTN2_9HYPH</name>
<dbReference type="InterPro" id="IPR006143">
    <property type="entry name" value="RND_pump_MFP"/>
</dbReference>
<dbReference type="PANTHER" id="PTHR30097:SF4">
    <property type="entry name" value="SLR6042 PROTEIN"/>
    <property type="match status" value="1"/>
</dbReference>
<dbReference type="Gene3D" id="2.40.50.100">
    <property type="match status" value="1"/>
</dbReference>
<reference evidence="8 9" key="1">
    <citation type="journal article" date="2014" name="PLoS ONE">
        <title>Genome Information of Methylobacterium oryzae, a Plant-Probiotic Methylotroph in the Phyllosphere.</title>
        <authorList>
            <person name="Kwak M.J."/>
            <person name="Jeong H."/>
            <person name="Madhaiyan M."/>
            <person name="Lee Y."/>
            <person name="Sa T.M."/>
            <person name="Oh T.K."/>
            <person name="Kim J.F."/>
        </authorList>
    </citation>
    <scope>NUCLEOTIDE SEQUENCE [LARGE SCALE GENOMIC DNA]</scope>
    <source>
        <strain evidence="8 9">CBMB20</strain>
    </source>
</reference>
<evidence type="ECO:0000313" key="8">
    <source>
        <dbReference type="EMBL" id="AIQ89218.1"/>
    </source>
</evidence>
<dbReference type="Gene3D" id="1.10.287.470">
    <property type="entry name" value="Helix hairpin bin"/>
    <property type="match status" value="1"/>
</dbReference>
<feature type="compositionally biased region" description="Low complexity" evidence="3">
    <location>
        <begin position="80"/>
        <end position="94"/>
    </location>
</feature>
<dbReference type="Pfam" id="PF25975">
    <property type="entry name" value="CzcB_C"/>
    <property type="match status" value="1"/>
</dbReference>
<dbReference type="InterPro" id="IPR058792">
    <property type="entry name" value="Beta-barrel_RND_2"/>
</dbReference>
<dbReference type="NCBIfam" id="TIGR01730">
    <property type="entry name" value="RND_mfp"/>
    <property type="match status" value="1"/>
</dbReference>
<dbReference type="Gene3D" id="2.40.420.20">
    <property type="match status" value="1"/>
</dbReference>
<dbReference type="InterPro" id="IPR058649">
    <property type="entry name" value="CzcB_C"/>
</dbReference>
<dbReference type="FunFam" id="2.40.30.170:FF:000010">
    <property type="entry name" value="Efflux RND transporter periplasmic adaptor subunit"/>
    <property type="match status" value="1"/>
</dbReference>
<dbReference type="SUPFAM" id="SSF111369">
    <property type="entry name" value="HlyD-like secretion proteins"/>
    <property type="match status" value="1"/>
</dbReference>
<dbReference type="eggNOG" id="COG0845">
    <property type="taxonomic scope" value="Bacteria"/>
</dbReference>
<feature type="transmembrane region" description="Helical" evidence="4">
    <location>
        <begin position="50"/>
        <end position="67"/>
    </location>
</feature>
<evidence type="ECO:0000256" key="2">
    <source>
        <dbReference type="ARBA" id="ARBA00022448"/>
    </source>
</evidence>
<keyword evidence="4" id="KW-1133">Transmembrane helix</keyword>
<accession>A0A089NTN2</accession>
<feature type="region of interest" description="Disordered" evidence="3">
    <location>
        <begin position="80"/>
        <end position="105"/>
    </location>
</feature>
<evidence type="ECO:0000256" key="4">
    <source>
        <dbReference type="SAM" id="Phobius"/>
    </source>
</evidence>
<evidence type="ECO:0000256" key="3">
    <source>
        <dbReference type="SAM" id="MobiDB-lite"/>
    </source>
</evidence>
<gene>
    <name evidence="8" type="ORF">MOC_1463</name>
</gene>
<dbReference type="Proteomes" id="UP000029492">
    <property type="component" value="Chromosome"/>
</dbReference>